<evidence type="ECO:0000313" key="9">
    <source>
        <dbReference type="EMBL" id="JAA74931.1"/>
    </source>
</evidence>
<organism evidence="9">
    <name type="scientific">Pseudonaja modesta</name>
    <dbReference type="NCBI Taxonomy" id="340912"/>
    <lineage>
        <taxon>Eukaryota</taxon>
        <taxon>Metazoa</taxon>
        <taxon>Chordata</taxon>
        <taxon>Craniata</taxon>
        <taxon>Vertebrata</taxon>
        <taxon>Euteleostomi</taxon>
        <taxon>Lepidosauria</taxon>
        <taxon>Squamata</taxon>
        <taxon>Bifurcata</taxon>
        <taxon>Unidentata</taxon>
        <taxon>Episquamata</taxon>
        <taxon>Toxicofera</taxon>
        <taxon>Serpentes</taxon>
        <taxon>Colubroidea</taxon>
        <taxon>Elapidae</taxon>
        <taxon>Hydrophiinae</taxon>
        <taxon>Pseudonaja</taxon>
    </lineage>
</organism>
<reference evidence="9" key="1">
    <citation type="journal article" date="2013" name="Toxins">
        <title>Venom down under: dynamic evolution of Australian elapid snake toxins.</title>
        <authorList>
            <person name="Jackson T.N."/>
            <person name="Sunagar K."/>
            <person name="Undheim E.A."/>
            <person name="Koludarov I."/>
            <person name="Chan A.H."/>
            <person name="Sanders K."/>
            <person name="Ali S.A."/>
            <person name="Hendrikx I."/>
            <person name="Dunstan N."/>
            <person name="Fry B.G."/>
        </authorList>
    </citation>
    <scope>NUCLEOTIDE SEQUENCE</scope>
    <source>
        <tissue evidence="9">Maxillary venom gland</tissue>
    </source>
</reference>
<proteinExistence type="evidence at transcript level"/>
<protein>
    <submittedName>
        <fullName evidence="9">3FTx-Pse-110</fullName>
    </submittedName>
</protein>
<keyword evidence="3" id="KW-0800">Toxin</keyword>
<accession>R4FK75</accession>
<evidence type="ECO:0000256" key="2">
    <source>
        <dbReference type="ARBA" id="ARBA00022525"/>
    </source>
</evidence>
<evidence type="ECO:0000256" key="6">
    <source>
        <dbReference type="ARBA" id="ARBA00023157"/>
    </source>
</evidence>
<dbReference type="GO" id="GO:0090729">
    <property type="term" value="F:toxin activity"/>
    <property type="evidence" value="ECO:0007669"/>
    <property type="project" value="UniProtKB-KW"/>
</dbReference>
<evidence type="ECO:0000256" key="1">
    <source>
        <dbReference type="ARBA" id="ARBA00004613"/>
    </source>
</evidence>
<dbReference type="InterPro" id="IPR054131">
    <property type="entry name" value="Toxin_cobra-type"/>
</dbReference>
<feature type="chain" id="PRO_5004365557" evidence="8">
    <location>
        <begin position="22"/>
        <end position="88"/>
    </location>
</feature>
<dbReference type="EMBL" id="GAHH01000040">
    <property type="protein sequence ID" value="JAA74931.1"/>
    <property type="molecule type" value="mRNA"/>
</dbReference>
<sequence>MKTLLLTLVVVTIMCLDLGYTRTCLTTPGFLSKPCPSGQEVCYTKAWCNEWCPDRGKQVEMGCAAICPSVKPKEDITCCSEDNCNPRP</sequence>
<keyword evidence="5" id="KW-0008">Acetylcholine receptor inhibiting toxin</keyword>
<keyword evidence="7" id="KW-0629">Postsynaptic neurotoxin</keyword>
<dbReference type="GO" id="GO:0030550">
    <property type="term" value="F:acetylcholine receptor inhibitor activity"/>
    <property type="evidence" value="ECO:0007669"/>
    <property type="project" value="UniProtKB-KW"/>
</dbReference>
<evidence type="ECO:0000256" key="8">
    <source>
        <dbReference type="SAM" id="SignalP"/>
    </source>
</evidence>
<dbReference type="Pfam" id="PF21947">
    <property type="entry name" value="Toxin_cobra-type"/>
    <property type="match status" value="1"/>
</dbReference>
<dbReference type="AlphaFoldDB" id="R4FK75"/>
<dbReference type="GO" id="GO:0005576">
    <property type="term" value="C:extracellular region"/>
    <property type="evidence" value="ECO:0007669"/>
    <property type="project" value="UniProtKB-SubCell"/>
</dbReference>
<name>R4FK75_9SAUR</name>
<dbReference type="InterPro" id="IPR003571">
    <property type="entry name" value="Snake_3FTx"/>
</dbReference>
<comment type="subcellular location">
    <subcellularLocation>
        <location evidence="1">Secreted</location>
    </subcellularLocation>
</comment>
<evidence type="ECO:0000256" key="7">
    <source>
        <dbReference type="ARBA" id="ARBA00023327"/>
    </source>
</evidence>
<keyword evidence="8" id="KW-0732">Signal</keyword>
<evidence type="ECO:0000256" key="3">
    <source>
        <dbReference type="ARBA" id="ARBA00022656"/>
    </source>
</evidence>
<dbReference type="Gene3D" id="2.10.60.10">
    <property type="entry name" value="CD59"/>
    <property type="match status" value="1"/>
</dbReference>
<dbReference type="InterPro" id="IPR045860">
    <property type="entry name" value="Snake_toxin-like_sf"/>
</dbReference>
<evidence type="ECO:0000256" key="5">
    <source>
        <dbReference type="ARBA" id="ARBA00022945"/>
    </source>
</evidence>
<dbReference type="InterPro" id="IPR018354">
    <property type="entry name" value="Snake_toxin_con_site"/>
</dbReference>
<keyword evidence="6" id="KW-1015">Disulfide bond</keyword>
<keyword evidence="2" id="KW-0964">Secreted</keyword>
<dbReference type="CDD" id="cd00206">
    <property type="entry name" value="TFP_snake_toxin"/>
    <property type="match status" value="1"/>
</dbReference>
<feature type="signal peptide" evidence="8">
    <location>
        <begin position="1"/>
        <end position="21"/>
    </location>
</feature>
<keyword evidence="4" id="KW-0528">Neurotoxin</keyword>
<dbReference type="PROSITE" id="PS00272">
    <property type="entry name" value="SNAKE_TOXIN"/>
    <property type="match status" value="1"/>
</dbReference>
<dbReference type="SUPFAM" id="SSF57302">
    <property type="entry name" value="Snake toxin-like"/>
    <property type="match status" value="1"/>
</dbReference>
<evidence type="ECO:0000256" key="4">
    <source>
        <dbReference type="ARBA" id="ARBA00022699"/>
    </source>
</evidence>